<dbReference type="GO" id="GO:0006955">
    <property type="term" value="P:immune response"/>
    <property type="evidence" value="ECO:0007669"/>
    <property type="project" value="InterPro"/>
</dbReference>
<feature type="domain" description="THD" evidence="2">
    <location>
        <begin position="81"/>
        <end position="163"/>
    </location>
</feature>
<evidence type="ECO:0000313" key="3">
    <source>
        <dbReference type="EMBL" id="CAL1533814.1"/>
    </source>
</evidence>
<feature type="non-terminal residue" evidence="3">
    <location>
        <position position="163"/>
    </location>
</feature>
<comment type="caution">
    <text evidence="3">The sequence shown here is derived from an EMBL/GenBank/DDBJ whole genome shotgun (WGS) entry which is preliminary data.</text>
</comment>
<dbReference type="Proteomes" id="UP001497497">
    <property type="component" value="Unassembled WGS sequence"/>
</dbReference>
<dbReference type="InterPro" id="IPR008983">
    <property type="entry name" value="Tumour_necrosis_fac-like_dom"/>
</dbReference>
<evidence type="ECO:0000313" key="4">
    <source>
        <dbReference type="Proteomes" id="UP001497497"/>
    </source>
</evidence>
<dbReference type="AlphaFoldDB" id="A0AAV2HMK0"/>
<dbReference type="Pfam" id="PF00229">
    <property type="entry name" value="TNF"/>
    <property type="match status" value="1"/>
</dbReference>
<name>A0AAV2HMK0_LYMST</name>
<dbReference type="SUPFAM" id="SSF49842">
    <property type="entry name" value="TNF-like"/>
    <property type="match status" value="1"/>
</dbReference>
<comment type="similarity">
    <text evidence="1">Belongs to the tumor necrosis factor family.</text>
</comment>
<dbReference type="GO" id="GO:0016020">
    <property type="term" value="C:membrane"/>
    <property type="evidence" value="ECO:0007669"/>
    <property type="project" value="InterPro"/>
</dbReference>
<evidence type="ECO:0000259" key="2">
    <source>
        <dbReference type="PROSITE" id="PS50049"/>
    </source>
</evidence>
<sequence length="163" mass="18507">MVIPLISIIFSLSSIIIVISMDRERHEYLPTKRALLQEQDTILPFLKTFIKGEMKLSEILLHNAATTTSAHVGLTIPDRIPGTELETDPNFANHHPLPTKLNVSDASSITHSRGVELKENGLHILHSGLYYIYSSVNFHPNSRAFSAEFAHKTWFHYIDMHSY</sequence>
<dbReference type="GO" id="GO:0005164">
    <property type="term" value="F:tumor necrosis factor receptor binding"/>
    <property type="evidence" value="ECO:0007669"/>
    <property type="project" value="InterPro"/>
</dbReference>
<dbReference type="InterPro" id="IPR006052">
    <property type="entry name" value="TNF_dom"/>
</dbReference>
<keyword evidence="4" id="KW-1185">Reference proteome</keyword>
<protein>
    <recommendedName>
        <fullName evidence="2">THD domain-containing protein</fullName>
    </recommendedName>
</protein>
<dbReference type="EMBL" id="CAXITT010000153">
    <property type="protein sequence ID" value="CAL1533814.1"/>
    <property type="molecule type" value="Genomic_DNA"/>
</dbReference>
<evidence type="ECO:0000256" key="1">
    <source>
        <dbReference type="ARBA" id="ARBA00008670"/>
    </source>
</evidence>
<proteinExistence type="inferred from homology"/>
<gene>
    <name evidence="3" type="ORF">GSLYS_00007774001</name>
</gene>
<organism evidence="3 4">
    <name type="scientific">Lymnaea stagnalis</name>
    <name type="common">Great pond snail</name>
    <name type="synonym">Helix stagnalis</name>
    <dbReference type="NCBI Taxonomy" id="6523"/>
    <lineage>
        <taxon>Eukaryota</taxon>
        <taxon>Metazoa</taxon>
        <taxon>Spiralia</taxon>
        <taxon>Lophotrochozoa</taxon>
        <taxon>Mollusca</taxon>
        <taxon>Gastropoda</taxon>
        <taxon>Heterobranchia</taxon>
        <taxon>Euthyneura</taxon>
        <taxon>Panpulmonata</taxon>
        <taxon>Hygrophila</taxon>
        <taxon>Lymnaeoidea</taxon>
        <taxon>Lymnaeidae</taxon>
        <taxon>Lymnaea</taxon>
    </lineage>
</organism>
<dbReference type="PROSITE" id="PS50049">
    <property type="entry name" value="THD_2"/>
    <property type="match status" value="1"/>
</dbReference>
<accession>A0AAV2HMK0</accession>
<reference evidence="3 4" key="1">
    <citation type="submission" date="2024-04" db="EMBL/GenBank/DDBJ databases">
        <authorList>
            <consortium name="Genoscope - CEA"/>
            <person name="William W."/>
        </authorList>
    </citation>
    <scope>NUCLEOTIDE SEQUENCE [LARGE SCALE GENOMIC DNA]</scope>
</reference>
<dbReference type="Gene3D" id="2.60.120.40">
    <property type="match status" value="1"/>
</dbReference>